<name>A0A5K3G1G3_MESCO</name>
<reference evidence="1" key="1">
    <citation type="submission" date="2019-11" db="UniProtKB">
        <authorList>
            <consortium name="WormBaseParasite"/>
        </authorList>
    </citation>
    <scope>IDENTIFICATION</scope>
</reference>
<organism evidence="1">
    <name type="scientific">Mesocestoides corti</name>
    <name type="common">Flatworm</name>
    <dbReference type="NCBI Taxonomy" id="53468"/>
    <lineage>
        <taxon>Eukaryota</taxon>
        <taxon>Metazoa</taxon>
        <taxon>Spiralia</taxon>
        <taxon>Lophotrochozoa</taxon>
        <taxon>Platyhelminthes</taxon>
        <taxon>Cestoda</taxon>
        <taxon>Eucestoda</taxon>
        <taxon>Cyclophyllidea</taxon>
        <taxon>Mesocestoididae</taxon>
        <taxon>Mesocestoides</taxon>
    </lineage>
</organism>
<sequence>MGMTTGLSFAERKEVVVVSVFLLPPLAEVSYSLRTRPTSAADMPTDPSMFAVGSQGAASVRLSLYNDQLRILCNVS</sequence>
<dbReference type="WBParaSite" id="MCU_012816-RA">
    <property type="protein sequence ID" value="MCU_012816-RA"/>
    <property type="gene ID" value="MCU_012816"/>
</dbReference>
<protein>
    <submittedName>
        <fullName evidence="1">Uncharacterized protein</fullName>
    </submittedName>
</protein>
<evidence type="ECO:0000313" key="1">
    <source>
        <dbReference type="WBParaSite" id="MCU_012816-RA"/>
    </source>
</evidence>
<accession>A0A5K3G1G3</accession>
<proteinExistence type="predicted"/>
<dbReference type="AlphaFoldDB" id="A0A5K3G1G3"/>